<keyword evidence="2" id="KW-1185">Reference proteome</keyword>
<dbReference type="RefSeq" id="WP_206568115.1">
    <property type="nucleotide sequence ID" value="NZ_JAFKCW010000001.1"/>
</dbReference>
<accession>A0ABS3BLH3</accession>
<dbReference type="Proteomes" id="UP000664698">
    <property type="component" value="Unassembled WGS sequence"/>
</dbReference>
<organism evidence="1 2">
    <name type="scientific">Algoriphagus aestuariicola</name>
    <dbReference type="NCBI Taxonomy" id="1852016"/>
    <lineage>
        <taxon>Bacteria</taxon>
        <taxon>Pseudomonadati</taxon>
        <taxon>Bacteroidota</taxon>
        <taxon>Cytophagia</taxon>
        <taxon>Cytophagales</taxon>
        <taxon>Cyclobacteriaceae</taxon>
        <taxon>Algoriphagus</taxon>
    </lineage>
</organism>
<gene>
    <name evidence="1" type="ORF">J0A67_04750</name>
</gene>
<reference evidence="1 2" key="1">
    <citation type="submission" date="2021-03" db="EMBL/GenBank/DDBJ databases">
        <title>novel species isolated from a fishpond in China.</title>
        <authorList>
            <person name="Lu H."/>
            <person name="Cai Z."/>
        </authorList>
    </citation>
    <scope>NUCLEOTIDE SEQUENCE [LARGE SCALE GENOMIC DNA]</scope>
    <source>
        <strain evidence="1 2">JCM 31546</strain>
    </source>
</reference>
<evidence type="ECO:0000313" key="2">
    <source>
        <dbReference type="Proteomes" id="UP000664698"/>
    </source>
</evidence>
<evidence type="ECO:0000313" key="1">
    <source>
        <dbReference type="EMBL" id="MBN7800157.1"/>
    </source>
</evidence>
<name>A0ABS3BLH3_9BACT</name>
<comment type="caution">
    <text evidence="1">The sequence shown here is derived from an EMBL/GenBank/DDBJ whole genome shotgun (WGS) entry which is preliminary data.</text>
</comment>
<protein>
    <submittedName>
        <fullName evidence="1">Uncharacterized protein</fullName>
    </submittedName>
</protein>
<proteinExistence type="predicted"/>
<sequence length="120" mass="12862">MAFNPLVCVLTDHAVSAVLSLNWDIPSPSFGIFSSAVTMFPAPEAMDWVCLMPGVALRCTPARPQWRGYKDSAPTELLSFWVMTSNPGLWRAQIPIRIGAWADANLSAAGGSGPAFGPVR</sequence>
<dbReference type="EMBL" id="JAFKCW010000001">
    <property type="protein sequence ID" value="MBN7800157.1"/>
    <property type="molecule type" value="Genomic_DNA"/>
</dbReference>